<gene>
    <name evidence="1" type="ORF">LTRI10_LOCUS52047</name>
</gene>
<name>A0AAV2GPP8_9ROSI</name>
<dbReference type="Proteomes" id="UP001497516">
    <property type="component" value="Chromosome 9"/>
</dbReference>
<dbReference type="EMBL" id="OZ034822">
    <property type="protein sequence ID" value="CAL1412776.1"/>
    <property type="molecule type" value="Genomic_DNA"/>
</dbReference>
<dbReference type="AlphaFoldDB" id="A0AAV2GPP8"/>
<evidence type="ECO:0000313" key="1">
    <source>
        <dbReference type="EMBL" id="CAL1412776.1"/>
    </source>
</evidence>
<protein>
    <submittedName>
        <fullName evidence="1">Uncharacterized protein</fullName>
    </submittedName>
</protein>
<reference evidence="1 2" key="1">
    <citation type="submission" date="2024-04" db="EMBL/GenBank/DDBJ databases">
        <authorList>
            <person name="Fracassetti M."/>
        </authorList>
    </citation>
    <scope>NUCLEOTIDE SEQUENCE [LARGE SCALE GENOMIC DNA]</scope>
</reference>
<accession>A0AAV2GPP8</accession>
<organism evidence="1 2">
    <name type="scientific">Linum trigynum</name>
    <dbReference type="NCBI Taxonomy" id="586398"/>
    <lineage>
        <taxon>Eukaryota</taxon>
        <taxon>Viridiplantae</taxon>
        <taxon>Streptophyta</taxon>
        <taxon>Embryophyta</taxon>
        <taxon>Tracheophyta</taxon>
        <taxon>Spermatophyta</taxon>
        <taxon>Magnoliopsida</taxon>
        <taxon>eudicotyledons</taxon>
        <taxon>Gunneridae</taxon>
        <taxon>Pentapetalae</taxon>
        <taxon>rosids</taxon>
        <taxon>fabids</taxon>
        <taxon>Malpighiales</taxon>
        <taxon>Linaceae</taxon>
        <taxon>Linum</taxon>
    </lineage>
</organism>
<evidence type="ECO:0000313" key="2">
    <source>
        <dbReference type="Proteomes" id="UP001497516"/>
    </source>
</evidence>
<proteinExistence type="predicted"/>
<sequence>METLKARIEALLQQDAQGIASFRQEMREGFAALNARFDRLLLARTVGKKPNGQVVNGGTGDPPNPRINMNYRGLIKEEVHAASRIQTLAPSVIHHQPNAAKLLESQASIINLKCIDEENQHSSLDLRVGARDVPPSAPAQIIPIGKTKLEQMHLPQVLVLKDSPYPLPKPTMKSPEGSIDGDRLQFSTLLTRFATRETRGAIYFVGVLC</sequence>
<keyword evidence="2" id="KW-1185">Reference proteome</keyword>